<feature type="region of interest" description="Disordered" evidence="1">
    <location>
        <begin position="450"/>
        <end position="487"/>
    </location>
</feature>
<dbReference type="Gene3D" id="1.10.405.20">
    <property type="match status" value="1"/>
</dbReference>
<accession>A0ABV7VVI2</accession>
<dbReference type="Pfam" id="PF01593">
    <property type="entry name" value="Amino_oxidase"/>
    <property type="match status" value="1"/>
</dbReference>
<dbReference type="PANTHER" id="PTHR42923:SF17">
    <property type="entry name" value="AMINE OXIDASE DOMAIN-CONTAINING PROTEIN"/>
    <property type="match status" value="1"/>
</dbReference>
<evidence type="ECO:0000256" key="1">
    <source>
        <dbReference type="SAM" id="MobiDB-lite"/>
    </source>
</evidence>
<feature type="domain" description="Amine oxidase" evidence="2">
    <location>
        <begin position="30"/>
        <end position="327"/>
    </location>
</feature>
<keyword evidence="4" id="KW-1185">Reference proteome</keyword>
<dbReference type="InterPro" id="IPR050464">
    <property type="entry name" value="Zeta_carotene_desat/Oxidored"/>
</dbReference>
<comment type="caution">
    <text evidence="3">The sequence shown here is derived from an EMBL/GenBank/DDBJ whole genome shotgun (WGS) entry which is preliminary data.</text>
</comment>
<dbReference type="Gene3D" id="3.30.70.1990">
    <property type="match status" value="1"/>
</dbReference>
<dbReference type="SUPFAM" id="SSF51905">
    <property type="entry name" value="FAD/NAD(P)-binding domain"/>
    <property type="match status" value="1"/>
</dbReference>
<gene>
    <name evidence="3" type="ORF">ACFOMG_15680</name>
</gene>
<feature type="compositionally biased region" description="Low complexity" evidence="1">
    <location>
        <begin position="464"/>
        <end position="476"/>
    </location>
</feature>
<name>A0ABV7VVI2_9GAMM</name>
<evidence type="ECO:0000259" key="2">
    <source>
        <dbReference type="Pfam" id="PF01593"/>
    </source>
</evidence>
<reference evidence="4" key="1">
    <citation type="journal article" date="2019" name="Int. J. Syst. Evol. Microbiol.">
        <title>The Global Catalogue of Microorganisms (GCM) 10K type strain sequencing project: providing services to taxonomists for standard genome sequencing and annotation.</title>
        <authorList>
            <consortium name="The Broad Institute Genomics Platform"/>
            <consortium name="The Broad Institute Genome Sequencing Center for Infectious Disease"/>
            <person name="Wu L."/>
            <person name="Ma J."/>
        </authorList>
    </citation>
    <scope>NUCLEOTIDE SEQUENCE [LARGE SCALE GENOMIC DNA]</scope>
    <source>
        <strain evidence="4">KCTC 42424</strain>
    </source>
</reference>
<dbReference type="InterPro" id="IPR002937">
    <property type="entry name" value="Amino_oxidase"/>
</dbReference>
<sequence>MPTESVFTPSATPLTPAPGGKKIAIIGSGIAGLTCAYLLNGRHDVHLFEANDYLGGHTQTTDVPVNGTNYPVNTGFIVFNDWTYPNFIELMDQLKVASEDSDMSFSVKSPLTDMEYNGHDFNSLFAKRRNLLNPKFWLMLRDILRFNKETSAELAADEINRNETLGSYLQRKQYGDYFRRYYIIPMGAAVWSASEEMMMSFPLYFFVRFFNNHGMLSVDDRPQWRVISGGSRSYVEAIAKRLPENQVFLNTPIQSVERLSHGVELTYNHLGEKCQNHFDEVIFACHSDQALHMLSDATHVEKQVLGAIPYQMNEVVLHTDETILPKRKAAWAAWNYHIDENTKQRDTVAVTYYMNRLQNFDHCPKHFCVTLNKTEDIDPAKIIRIFQYAHPVFTMEGMLAQKNHHTINNKHHTHFCGAYWFNGFHEDGVNSALRVCESFGITLKNHHPDDAWVNQNHTSDRTSNRTSNRNSNRTTDQAAADNSGKVA</sequence>
<evidence type="ECO:0000313" key="3">
    <source>
        <dbReference type="EMBL" id="MFC3681545.1"/>
    </source>
</evidence>
<dbReference type="Gene3D" id="3.50.50.60">
    <property type="entry name" value="FAD/NAD(P)-binding domain"/>
    <property type="match status" value="1"/>
</dbReference>
<proteinExistence type="predicted"/>
<dbReference type="RefSeq" id="WP_376868009.1">
    <property type="nucleotide sequence ID" value="NZ_JBHRYB010000015.1"/>
</dbReference>
<dbReference type="InterPro" id="IPR036188">
    <property type="entry name" value="FAD/NAD-bd_sf"/>
</dbReference>
<dbReference type="EMBL" id="JBHRYB010000015">
    <property type="protein sequence ID" value="MFC3681545.1"/>
    <property type="molecule type" value="Genomic_DNA"/>
</dbReference>
<dbReference type="Proteomes" id="UP001595722">
    <property type="component" value="Unassembled WGS sequence"/>
</dbReference>
<protein>
    <submittedName>
        <fullName evidence="3">NAD(P)/FAD-dependent oxidoreductase</fullName>
    </submittedName>
</protein>
<evidence type="ECO:0000313" key="4">
    <source>
        <dbReference type="Proteomes" id="UP001595722"/>
    </source>
</evidence>
<organism evidence="3 4">
    <name type="scientific">Bacterioplanoides pacificum</name>
    <dbReference type="NCBI Taxonomy" id="1171596"/>
    <lineage>
        <taxon>Bacteria</taxon>
        <taxon>Pseudomonadati</taxon>
        <taxon>Pseudomonadota</taxon>
        <taxon>Gammaproteobacteria</taxon>
        <taxon>Oceanospirillales</taxon>
        <taxon>Oceanospirillaceae</taxon>
        <taxon>Bacterioplanoides</taxon>
    </lineage>
</organism>
<dbReference type="PANTHER" id="PTHR42923">
    <property type="entry name" value="PROTOPORPHYRINOGEN OXIDASE"/>
    <property type="match status" value="1"/>
</dbReference>